<name>R7UYG3_CAPTE</name>
<dbReference type="Gene3D" id="2.60.40.2440">
    <property type="entry name" value="Carbohydrate binding type-21 domain"/>
    <property type="match status" value="1"/>
</dbReference>
<dbReference type="Proteomes" id="UP000014760">
    <property type="component" value="Unassembled WGS sequence"/>
</dbReference>
<dbReference type="Pfam" id="PF03370">
    <property type="entry name" value="CBM_21"/>
    <property type="match status" value="1"/>
</dbReference>
<dbReference type="AlphaFoldDB" id="R7UYG3"/>
<feature type="domain" description="CBM21" evidence="2">
    <location>
        <begin position="258"/>
        <end position="368"/>
    </location>
</feature>
<dbReference type="EMBL" id="KB298648">
    <property type="protein sequence ID" value="ELU08977.1"/>
    <property type="molecule type" value="Genomic_DNA"/>
</dbReference>
<dbReference type="GO" id="GO:2001069">
    <property type="term" value="F:glycogen binding"/>
    <property type="evidence" value="ECO:0007669"/>
    <property type="project" value="TreeGrafter"/>
</dbReference>
<dbReference type="PROSITE" id="PS51159">
    <property type="entry name" value="CBM21"/>
    <property type="match status" value="1"/>
</dbReference>
<dbReference type="InterPro" id="IPR050782">
    <property type="entry name" value="PP1_regulatory_subunit_3"/>
</dbReference>
<accession>R7UYG3</accession>
<dbReference type="STRING" id="283909.R7UYG3"/>
<feature type="compositionally biased region" description="Low complexity" evidence="1">
    <location>
        <begin position="214"/>
        <end position="223"/>
    </location>
</feature>
<keyword evidence="5" id="KW-1185">Reference proteome</keyword>
<dbReference type="OrthoDB" id="1881at2759"/>
<dbReference type="HOGENOM" id="CLU_738182_0_0_1"/>
<evidence type="ECO:0000259" key="2">
    <source>
        <dbReference type="PROSITE" id="PS51159"/>
    </source>
</evidence>
<evidence type="ECO:0000256" key="1">
    <source>
        <dbReference type="SAM" id="MobiDB-lite"/>
    </source>
</evidence>
<proteinExistence type="predicted"/>
<protein>
    <recommendedName>
        <fullName evidence="2">CBM21 domain-containing protein</fullName>
    </recommendedName>
</protein>
<dbReference type="OMA" id="ISLEYVI"/>
<evidence type="ECO:0000313" key="4">
    <source>
        <dbReference type="EnsemblMetazoa" id="CapteP163951"/>
    </source>
</evidence>
<dbReference type="PANTHER" id="PTHR12307">
    <property type="entry name" value="PROTEIN PHOSPHATASE 1 REGULATORY SUBUNIT"/>
    <property type="match status" value="1"/>
</dbReference>
<dbReference type="PANTHER" id="PTHR12307:SF48">
    <property type="entry name" value="PROTEIN PHOSPHATASE 1 REGULATORY SUBUNIT"/>
    <property type="match status" value="1"/>
</dbReference>
<dbReference type="EMBL" id="AMQN01006549">
    <property type="status" value="NOT_ANNOTATED_CDS"/>
    <property type="molecule type" value="Genomic_DNA"/>
</dbReference>
<dbReference type="GO" id="GO:0000164">
    <property type="term" value="C:protein phosphatase type 1 complex"/>
    <property type="evidence" value="ECO:0007669"/>
    <property type="project" value="TreeGrafter"/>
</dbReference>
<dbReference type="GO" id="GO:0008157">
    <property type="term" value="F:protein phosphatase 1 binding"/>
    <property type="evidence" value="ECO:0007669"/>
    <property type="project" value="TreeGrafter"/>
</dbReference>
<reference evidence="5" key="1">
    <citation type="submission" date="2012-12" db="EMBL/GenBank/DDBJ databases">
        <authorList>
            <person name="Hellsten U."/>
            <person name="Grimwood J."/>
            <person name="Chapman J.A."/>
            <person name="Shapiro H."/>
            <person name="Aerts A."/>
            <person name="Otillar R.P."/>
            <person name="Terry A.Y."/>
            <person name="Boore J.L."/>
            <person name="Simakov O."/>
            <person name="Marletaz F."/>
            <person name="Cho S.-J."/>
            <person name="Edsinger-Gonzales E."/>
            <person name="Havlak P."/>
            <person name="Kuo D.-H."/>
            <person name="Larsson T."/>
            <person name="Lv J."/>
            <person name="Arendt D."/>
            <person name="Savage R."/>
            <person name="Osoegawa K."/>
            <person name="de Jong P."/>
            <person name="Lindberg D.R."/>
            <person name="Seaver E.C."/>
            <person name="Weisblat D.A."/>
            <person name="Putnam N.H."/>
            <person name="Grigoriev I.V."/>
            <person name="Rokhsar D.S."/>
        </authorList>
    </citation>
    <scope>NUCLEOTIDE SEQUENCE</scope>
    <source>
        <strain evidence="5">I ESC-2004</strain>
    </source>
</reference>
<evidence type="ECO:0000313" key="5">
    <source>
        <dbReference type="Proteomes" id="UP000014760"/>
    </source>
</evidence>
<dbReference type="InterPro" id="IPR005036">
    <property type="entry name" value="CBM21_dom"/>
</dbReference>
<dbReference type="EnsemblMetazoa" id="CapteT163951">
    <property type="protein sequence ID" value="CapteP163951"/>
    <property type="gene ID" value="CapteG163951"/>
</dbReference>
<reference evidence="4" key="3">
    <citation type="submission" date="2015-06" db="UniProtKB">
        <authorList>
            <consortium name="EnsemblMetazoa"/>
        </authorList>
    </citation>
    <scope>IDENTIFICATION</scope>
</reference>
<evidence type="ECO:0000313" key="3">
    <source>
        <dbReference type="EMBL" id="ELU08977.1"/>
    </source>
</evidence>
<organism evidence="3">
    <name type="scientific">Capitella teleta</name>
    <name type="common">Polychaete worm</name>
    <dbReference type="NCBI Taxonomy" id="283909"/>
    <lineage>
        <taxon>Eukaryota</taxon>
        <taxon>Metazoa</taxon>
        <taxon>Spiralia</taxon>
        <taxon>Lophotrochozoa</taxon>
        <taxon>Annelida</taxon>
        <taxon>Polychaeta</taxon>
        <taxon>Sedentaria</taxon>
        <taxon>Scolecida</taxon>
        <taxon>Capitellidae</taxon>
        <taxon>Capitella</taxon>
    </lineage>
</organism>
<sequence length="375" mass="42438">MDFDRYLRCVEVPSDDQSLIHYSSCPAFTAAVFVSSQPHPPEERCRRRSCDSPTCMTCKPKKISSAPRHVSVYELRRRLDGCAEQRSCLRSPDNRRGRSPIRQSVQNHWAWSHDTHSSSLARCLGKSLTLHSSPRIKRRATKKQVKFADQQGETLATFSLVPKAGEGGDDDSMDEEETGYWSFIQQTLYEQDCEDEEPITGWPSVFDVDDEEPSASTSSSSCSEDVDDSPSSEQEAVVTGPTCSLCFEQPAANMAAFKDKMEQLCVGLENVKVDTEHNVVTCTIKVKNLDGEKRVFARCTRDAWRTFADLAAEYVNPGYEDSVLDTFFFSITRPLAADNFVRVEFAICYQVNGRTYWDNNQGLNYAIEWSERRDN</sequence>
<dbReference type="GO" id="GO:0005979">
    <property type="term" value="P:regulation of glycogen biosynthetic process"/>
    <property type="evidence" value="ECO:0007669"/>
    <property type="project" value="TreeGrafter"/>
</dbReference>
<gene>
    <name evidence="3" type="ORF">CAPTEDRAFT_163951</name>
</gene>
<reference evidence="3 5" key="2">
    <citation type="journal article" date="2013" name="Nature">
        <title>Insights into bilaterian evolution from three spiralian genomes.</title>
        <authorList>
            <person name="Simakov O."/>
            <person name="Marletaz F."/>
            <person name="Cho S.J."/>
            <person name="Edsinger-Gonzales E."/>
            <person name="Havlak P."/>
            <person name="Hellsten U."/>
            <person name="Kuo D.H."/>
            <person name="Larsson T."/>
            <person name="Lv J."/>
            <person name="Arendt D."/>
            <person name="Savage R."/>
            <person name="Osoegawa K."/>
            <person name="de Jong P."/>
            <person name="Grimwood J."/>
            <person name="Chapman J.A."/>
            <person name="Shapiro H."/>
            <person name="Aerts A."/>
            <person name="Otillar R.P."/>
            <person name="Terry A.Y."/>
            <person name="Boore J.L."/>
            <person name="Grigoriev I.V."/>
            <person name="Lindberg D.R."/>
            <person name="Seaver E.C."/>
            <person name="Weisblat D.A."/>
            <person name="Putnam N.H."/>
            <person name="Rokhsar D.S."/>
        </authorList>
    </citation>
    <scope>NUCLEOTIDE SEQUENCE</scope>
    <source>
        <strain evidence="3 5">I ESC-2004</strain>
    </source>
</reference>
<dbReference type="InterPro" id="IPR038175">
    <property type="entry name" value="CBM21_dom_sf"/>
</dbReference>
<feature type="region of interest" description="Disordered" evidence="1">
    <location>
        <begin position="200"/>
        <end position="235"/>
    </location>
</feature>